<feature type="chain" id="PRO_5046785441" description="DUF4837 family protein" evidence="1">
    <location>
        <begin position="19"/>
        <end position="303"/>
    </location>
</feature>
<name>A0ABU1Y5B6_9FLAO</name>
<dbReference type="RefSeq" id="WP_310279634.1">
    <property type="nucleotide sequence ID" value="NZ_JAVDWQ010000003.1"/>
</dbReference>
<evidence type="ECO:0000313" key="2">
    <source>
        <dbReference type="EMBL" id="MDR7209409.1"/>
    </source>
</evidence>
<keyword evidence="3" id="KW-1185">Reference proteome</keyword>
<reference evidence="2 3" key="1">
    <citation type="submission" date="2023-07" db="EMBL/GenBank/DDBJ databases">
        <title>Sorghum-associated microbial communities from plants grown in Nebraska, USA.</title>
        <authorList>
            <person name="Schachtman D."/>
        </authorList>
    </citation>
    <scope>NUCLEOTIDE SEQUENCE [LARGE SCALE GENOMIC DNA]</scope>
    <source>
        <strain evidence="2 3">4129</strain>
    </source>
</reference>
<evidence type="ECO:0000256" key="1">
    <source>
        <dbReference type="SAM" id="SignalP"/>
    </source>
</evidence>
<gene>
    <name evidence="2" type="ORF">J2W48_001342</name>
</gene>
<organism evidence="2 3">
    <name type="scientific">Flavobacterium piscis</name>
    <dbReference type="NCBI Taxonomy" id="1114874"/>
    <lineage>
        <taxon>Bacteria</taxon>
        <taxon>Pseudomonadati</taxon>
        <taxon>Bacteroidota</taxon>
        <taxon>Flavobacteriia</taxon>
        <taxon>Flavobacteriales</taxon>
        <taxon>Flavobacteriaceae</taxon>
        <taxon>Flavobacterium</taxon>
    </lineage>
</organism>
<proteinExistence type="predicted"/>
<evidence type="ECO:0008006" key="4">
    <source>
        <dbReference type="Google" id="ProtNLM"/>
    </source>
</evidence>
<dbReference type="Proteomes" id="UP001269081">
    <property type="component" value="Unassembled WGS sequence"/>
</dbReference>
<keyword evidence="1" id="KW-0732">Signal</keyword>
<evidence type="ECO:0000313" key="3">
    <source>
        <dbReference type="Proteomes" id="UP001269081"/>
    </source>
</evidence>
<dbReference type="PROSITE" id="PS51257">
    <property type="entry name" value="PROKAR_LIPOPROTEIN"/>
    <property type="match status" value="1"/>
</dbReference>
<accession>A0ABU1Y5B6</accession>
<sequence length="303" mass="33741">MTKTYILLLLTGTLFSCAQQTEKINIKGTKVFIEVPGGFKLSKSFIGLEKGSTAMIQISDMVGGSFYSNAATFSKRAFEDRGIKVFDYQELKIDGYPAKYAYVQGQPGQKMISLVFGDSTFCDMAMAVLPANDEAVIEQVKKALLAIQYKKQMKVDYLDLAYFKVEKNKSVFKFAKASANMFLYSKGGVVKDSYKEESMIMITPLPSDNTTLTKDKIAESLITGLTQNGFVVIEQKNIQTSPVNGFDAYEIEVSGFMKGQKALLYLLVLTQNNQAIGIEGIAYSNFEQDLIEFKEMAHHVVFK</sequence>
<comment type="caution">
    <text evidence="2">The sequence shown here is derived from an EMBL/GenBank/DDBJ whole genome shotgun (WGS) entry which is preliminary data.</text>
</comment>
<protein>
    <recommendedName>
        <fullName evidence="4">DUF4837 family protein</fullName>
    </recommendedName>
</protein>
<dbReference type="EMBL" id="JAVDWQ010000003">
    <property type="protein sequence ID" value="MDR7209409.1"/>
    <property type="molecule type" value="Genomic_DNA"/>
</dbReference>
<feature type="signal peptide" evidence="1">
    <location>
        <begin position="1"/>
        <end position="18"/>
    </location>
</feature>